<dbReference type="InterPro" id="IPR051599">
    <property type="entry name" value="Cell_Envelope_Assoc"/>
</dbReference>
<dbReference type="InterPro" id="IPR003848">
    <property type="entry name" value="DUF218"/>
</dbReference>
<evidence type="ECO:0000313" key="3">
    <source>
        <dbReference type="Proteomes" id="UP000823935"/>
    </source>
</evidence>
<comment type="caution">
    <text evidence="2">The sequence shown here is derived from an EMBL/GenBank/DDBJ whole genome shotgun (WGS) entry which is preliminary data.</text>
</comment>
<dbReference type="EMBL" id="DVIQ01000110">
    <property type="protein sequence ID" value="HIS33023.1"/>
    <property type="molecule type" value="Genomic_DNA"/>
</dbReference>
<dbReference type="PANTHER" id="PTHR30336:SF4">
    <property type="entry name" value="ENVELOPE BIOGENESIS FACTOR ELYC"/>
    <property type="match status" value="1"/>
</dbReference>
<evidence type="ECO:0000259" key="1">
    <source>
        <dbReference type="Pfam" id="PF02698"/>
    </source>
</evidence>
<dbReference type="GO" id="GO:0005886">
    <property type="term" value="C:plasma membrane"/>
    <property type="evidence" value="ECO:0007669"/>
    <property type="project" value="TreeGrafter"/>
</dbReference>
<proteinExistence type="predicted"/>
<dbReference type="AlphaFoldDB" id="A0A9D1EW14"/>
<dbReference type="PANTHER" id="PTHR30336">
    <property type="entry name" value="INNER MEMBRANE PROTEIN, PROBABLE PERMEASE"/>
    <property type="match status" value="1"/>
</dbReference>
<reference evidence="2" key="1">
    <citation type="submission" date="2020-10" db="EMBL/GenBank/DDBJ databases">
        <authorList>
            <person name="Gilroy R."/>
        </authorList>
    </citation>
    <scope>NUCLEOTIDE SEQUENCE</scope>
    <source>
        <strain evidence="2">CHK190-19873</strain>
    </source>
</reference>
<dbReference type="Gene3D" id="3.40.50.620">
    <property type="entry name" value="HUPs"/>
    <property type="match status" value="1"/>
</dbReference>
<dbReference type="Proteomes" id="UP000823935">
    <property type="component" value="Unassembled WGS sequence"/>
</dbReference>
<protein>
    <submittedName>
        <fullName evidence="2">YdcF family protein</fullName>
    </submittedName>
</protein>
<dbReference type="InterPro" id="IPR014729">
    <property type="entry name" value="Rossmann-like_a/b/a_fold"/>
</dbReference>
<evidence type="ECO:0000313" key="2">
    <source>
        <dbReference type="EMBL" id="HIS33023.1"/>
    </source>
</evidence>
<dbReference type="GO" id="GO:0000270">
    <property type="term" value="P:peptidoglycan metabolic process"/>
    <property type="evidence" value="ECO:0007669"/>
    <property type="project" value="TreeGrafter"/>
</dbReference>
<dbReference type="Pfam" id="PF02698">
    <property type="entry name" value="DUF218"/>
    <property type="match status" value="1"/>
</dbReference>
<organism evidence="2 3">
    <name type="scientific">Candidatus Limivivens intestinipullorum</name>
    <dbReference type="NCBI Taxonomy" id="2840858"/>
    <lineage>
        <taxon>Bacteria</taxon>
        <taxon>Bacillati</taxon>
        <taxon>Bacillota</taxon>
        <taxon>Clostridia</taxon>
        <taxon>Lachnospirales</taxon>
        <taxon>Lachnospiraceae</taxon>
        <taxon>Lachnospiraceae incertae sedis</taxon>
        <taxon>Candidatus Limivivens</taxon>
    </lineage>
</organism>
<reference evidence="2" key="2">
    <citation type="journal article" date="2021" name="PeerJ">
        <title>Extensive microbial diversity within the chicken gut microbiome revealed by metagenomics and culture.</title>
        <authorList>
            <person name="Gilroy R."/>
            <person name="Ravi A."/>
            <person name="Getino M."/>
            <person name="Pursley I."/>
            <person name="Horton D.L."/>
            <person name="Alikhan N.F."/>
            <person name="Baker D."/>
            <person name="Gharbi K."/>
            <person name="Hall N."/>
            <person name="Watson M."/>
            <person name="Adriaenssens E.M."/>
            <person name="Foster-Nyarko E."/>
            <person name="Jarju S."/>
            <person name="Secka A."/>
            <person name="Antonio M."/>
            <person name="Oren A."/>
            <person name="Chaudhuri R.R."/>
            <person name="La Ragione R."/>
            <person name="Hildebrand F."/>
            <person name="Pallen M.J."/>
        </authorList>
    </citation>
    <scope>NUCLEOTIDE SEQUENCE</scope>
    <source>
        <strain evidence="2">CHK190-19873</strain>
    </source>
</reference>
<dbReference type="GO" id="GO:0043164">
    <property type="term" value="P:Gram-negative-bacterium-type cell wall biogenesis"/>
    <property type="evidence" value="ECO:0007669"/>
    <property type="project" value="TreeGrafter"/>
</dbReference>
<gene>
    <name evidence="2" type="ORF">IAB44_15985</name>
</gene>
<dbReference type="CDD" id="cd06259">
    <property type="entry name" value="YdcF-like"/>
    <property type="match status" value="1"/>
</dbReference>
<sequence>MFRPEPAGLAYLIVLGAHVMGTVPSRALTRRLEKAGAYLRENPKTKAVLSGGKGSGEDITEALAMYRWLTDFGIEGSRLILEDRSTSTLENLRFSRNILRGHTRDVGLVTNNFHIWRSLLLARQLGYENPRGISAPSDPRYQVHYLVREFFALIKEKIKKNI</sequence>
<feature type="domain" description="DUF218" evidence="1">
    <location>
        <begin position="11"/>
        <end position="150"/>
    </location>
</feature>
<accession>A0A9D1EW14</accession>
<name>A0A9D1EW14_9FIRM</name>